<gene>
    <name evidence="2" type="ORF">F1654_07150</name>
</gene>
<name>A0A5M6ZFP8_9PROT</name>
<dbReference type="InterPro" id="IPR003032">
    <property type="entry name" value="Ryanodine_rcpt"/>
</dbReference>
<sequence>MRGQKIWRRSKLTEPGIDQNRLLLIAHVCHEAMRAYRAALGEDELPPWDEAEPWQVESTLAAVRFRMAHPDAPPGVQHEQWMEEKRASGWRHGAVRDNARKMHPMMMPFNDLPDTEKRKDVLIQKVVDAFLEDV</sequence>
<reference evidence="2 3" key="1">
    <citation type="submission" date="2019-09" db="EMBL/GenBank/DDBJ databases">
        <authorList>
            <person name="Kevbrin V."/>
            <person name="Grouzdev D.S."/>
        </authorList>
    </citation>
    <scope>NUCLEOTIDE SEQUENCE [LARGE SCALE GENOMIC DNA]</scope>
    <source>
        <strain evidence="2 3">G-192</strain>
    </source>
</reference>
<evidence type="ECO:0000313" key="2">
    <source>
        <dbReference type="EMBL" id="KAA5803573.1"/>
    </source>
</evidence>
<dbReference type="Gene3D" id="6.20.350.10">
    <property type="match status" value="1"/>
</dbReference>
<dbReference type="AlphaFoldDB" id="A0A5M6ZFP8"/>
<comment type="caution">
    <text evidence="2">The sequence shown here is derived from an EMBL/GenBank/DDBJ whole genome shotgun (WGS) entry which is preliminary data.</text>
</comment>
<evidence type="ECO:0000259" key="1">
    <source>
        <dbReference type="Pfam" id="PF02026"/>
    </source>
</evidence>
<protein>
    <recommendedName>
        <fullName evidence="1">Ryanodine receptor Ryr domain-containing protein</fullName>
    </recommendedName>
</protein>
<keyword evidence="3" id="KW-1185">Reference proteome</keyword>
<dbReference type="EMBL" id="VWOJ01000002">
    <property type="protein sequence ID" value="KAA5803573.1"/>
    <property type="molecule type" value="Genomic_DNA"/>
</dbReference>
<dbReference type="Pfam" id="PF02026">
    <property type="entry name" value="RyR"/>
    <property type="match status" value="1"/>
</dbReference>
<evidence type="ECO:0000313" key="3">
    <source>
        <dbReference type="Proteomes" id="UP000325122"/>
    </source>
</evidence>
<accession>A0A5M6ZFP8</accession>
<organism evidence="2 3">
    <name type="scientific">Alkalicaulis satelles</name>
    <dbReference type="NCBI Taxonomy" id="2609175"/>
    <lineage>
        <taxon>Bacteria</taxon>
        <taxon>Pseudomonadati</taxon>
        <taxon>Pseudomonadota</taxon>
        <taxon>Alphaproteobacteria</taxon>
        <taxon>Maricaulales</taxon>
        <taxon>Maricaulaceae</taxon>
        <taxon>Alkalicaulis</taxon>
    </lineage>
</organism>
<dbReference type="Proteomes" id="UP000325122">
    <property type="component" value="Unassembled WGS sequence"/>
</dbReference>
<feature type="domain" description="Ryanodine receptor Ryr" evidence="1">
    <location>
        <begin position="78"/>
        <end position="120"/>
    </location>
</feature>
<proteinExistence type="predicted"/>